<dbReference type="EMBL" id="KK853227">
    <property type="protein sequence ID" value="KDR09660.1"/>
    <property type="molecule type" value="Genomic_DNA"/>
</dbReference>
<dbReference type="FunCoup" id="A0A067QL05">
    <property type="interactions" value="25"/>
</dbReference>
<dbReference type="InterPro" id="IPR013584">
    <property type="entry name" value="RAP"/>
</dbReference>
<dbReference type="GO" id="GO:0005759">
    <property type="term" value="C:mitochondrial matrix"/>
    <property type="evidence" value="ECO:0007669"/>
    <property type="project" value="TreeGrafter"/>
</dbReference>
<evidence type="ECO:0000256" key="2">
    <source>
        <dbReference type="ARBA" id="ARBA00023128"/>
    </source>
</evidence>
<evidence type="ECO:0000313" key="5">
    <source>
        <dbReference type="Proteomes" id="UP000027135"/>
    </source>
</evidence>
<dbReference type="eggNOG" id="ENOG502QQ64">
    <property type="taxonomic scope" value="Eukaryota"/>
</dbReference>
<protein>
    <submittedName>
        <fullName evidence="4">FAST kinase domain-containing protein 1</fullName>
    </submittedName>
</protein>
<dbReference type="STRING" id="136037.A0A067QL05"/>
<dbReference type="GO" id="GO:0044528">
    <property type="term" value="P:regulation of mitochondrial mRNA stability"/>
    <property type="evidence" value="ECO:0007669"/>
    <property type="project" value="InterPro"/>
</dbReference>
<feature type="domain" description="RAP" evidence="3">
    <location>
        <begin position="900"/>
        <end position="960"/>
    </location>
</feature>
<dbReference type="InterPro" id="IPR050870">
    <property type="entry name" value="FAST_kinase"/>
</dbReference>
<dbReference type="SMART" id="SM00952">
    <property type="entry name" value="RAP"/>
    <property type="match status" value="1"/>
</dbReference>
<dbReference type="Pfam" id="PF08373">
    <property type="entry name" value="RAP"/>
    <property type="match status" value="1"/>
</dbReference>
<dbReference type="InterPro" id="IPR013579">
    <property type="entry name" value="FAST_2"/>
</dbReference>
<dbReference type="InParanoid" id="A0A067QL05"/>
<dbReference type="GO" id="GO:0000963">
    <property type="term" value="P:mitochondrial RNA processing"/>
    <property type="evidence" value="ECO:0007669"/>
    <property type="project" value="TreeGrafter"/>
</dbReference>
<evidence type="ECO:0000313" key="4">
    <source>
        <dbReference type="EMBL" id="KDR09660.1"/>
    </source>
</evidence>
<evidence type="ECO:0000256" key="1">
    <source>
        <dbReference type="ARBA" id="ARBA00004173"/>
    </source>
</evidence>
<organism evidence="4 5">
    <name type="scientific">Zootermopsis nevadensis</name>
    <name type="common">Dampwood termite</name>
    <dbReference type="NCBI Taxonomy" id="136037"/>
    <lineage>
        <taxon>Eukaryota</taxon>
        <taxon>Metazoa</taxon>
        <taxon>Ecdysozoa</taxon>
        <taxon>Arthropoda</taxon>
        <taxon>Hexapoda</taxon>
        <taxon>Insecta</taxon>
        <taxon>Pterygota</taxon>
        <taxon>Neoptera</taxon>
        <taxon>Polyneoptera</taxon>
        <taxon>Dictyoptera</taxon>
        <taxon>Blattodea</taxon>
        <taxon>Blattoidea</taxon>
        <taxon>Termitoidae</taxon>
        <taxon>Termopsidae</taxon>
        <taxon>Zootermopsis</taxon>
    </lineage>
</organism>
<dbReference type="AlphaFoldDB" id="A0A067QL05"/>
<dbReference type="GO" id="GO:0016301">
    <property type="term" value="F:kinase activity"/>
    <property type="evidence" value="ECO:0007669"/>
    <property type="project" value="UniProtKB-KW"/>
</dbReference>
<dbReference type="Proteomes" id="UP000027135">
    <property type="component" value="Unassembled WGS sequence"/>
</dbReference>
<dbReference type="OMA" id="PNASGHF"/>
<comment type="subcellular location">
    <subcellularLocation>
        <location evidence="1">Mitochondrion</location>
    </subcellularLocation>
</comment>
<sequence>MTPFYSIGRHTVVRSVSWLRIKRALFSTKFMYSNSVPKDLTRLTLVPLFRQILIPVCNNVTCIVQVKYVHEGAGIESDSELEEAAEEGIDLYNESETFSFRNILYPISEDPLIKQLNASTSVQDVFNFIKGYKCELDGQLVSQAVIILWDLQKIFYKVNVLNLYQNQVLSSLLNPYDILNNYINEVSGHPDFGMLLHLVSQWNEDMSVDALTATILYLNKMGVDVHHPVMQKLIDRCEYMLESCGPRFPLTALSRFTVAVNSGRGLWRVLVSKMTLPRILTGIESCNSAEEFRLLTICLVNICQLVSNSVLNAYKSKADSLVERGIITAQDSKVITKAVRFLNYPQWSDQNGASTQRLLLVLKGSICGISPKDLVALHKVFQTHLEPADIVDEMHDAATQFLSQVEDERISSNPLAFQVTTDLLSCLVSFSSPTQKLALEKLAQRHVEGCTPSSLPTLFKILRQLKTSNVKLCDAFWSRTLQCMENIPEEREDYKLFRVTHRYMHFNNNLGGTYRHYELERRLIHWLWHEVENGTAGVMPSKFARVASFILAYGNIGQARSTVSESTLTQMVCKVDDMAPQFNKTDCVYISRGLHIGTTFGCQRKGISSRLLSVFTNVDTAMNNCALQHLKEEVLSLSDINKITKAYINRRGTCDTQLFEHLIKRHENFSGAVSSRGLRDVSANLLAMNCLVPGTVDQLVNYVVENGDHILGDTVVKLLYVCYCLGYTPTQTNSFFSVASGIILRDKERLQGLILIQAAIAFCFFHHLPEDLVHFIFTVDFLERLDEEVLNCYAKASYPVRVRYTMMHLNRAVCLDYPETDIPWFHEKYCQQTAALESPKSSPFHDDVRQILISVMGSEQYVQVNRYSPYFYRLDFQVLLNKDKVPVTLRHQGDSNITRIAILLWGEDAYTNGVTQLRGKQQVKRRHLEMLGYRVIGISSSVWNSMYMAEPTAKTDYLRQKIWPPSQDGFVQHHYKKS</sequence>
<dbReference type="PANTHER" id="PTHR21228">
    <property type="entry name" value="FAST LEU-RICH DOMAIN-CONTAINING"/>
    <property type="match status" value="1"/>
</dbReference>
<proteinExistence type="predicted"/>
<dbReference type="GO" id="GO:0003723">
    <property type="term" value="F:RNA binding"/>
    <property type="evidence" value="ECO:0007669"/>
    <property type="project" value="TreeGrafter"/>
</dbReference>
<dbReference type="OrthoDB" id="385235at2759"/>
<keyword evidence="5" id="KW-1185">Reference proteome</keyword>
<keyword evidence="4" id="KW-0418">Kinase</keyword>
<accession>A0A067QL05</accession>
<dbReference type="Pfam" id="PF06743">
    <property type="entry name" value="FAST_1"/>
    <property type="match status" value="1"/>
</dbReference>
<dbReference type="Pfam" id="PF08368">
    <property type="entry name" value="FAST_2"/>
    <property type="match status" value="1"/>
</dbReference>
<keyword evidence="2" id="KW-0496">Mitochondrion</keyword>
<evidence type="ECO:0000259" key="3">
    <source>
        <dbReference type="PROSITE" id="PS51286"/>
    </source>
</evidence>
<keyword evidence="4" id="KW-0808">Transferase</keyword>
<name>A0A067QL05_ZOONE</name>
<reference evidence="4 5" key="1">
    <citation type="journal article" date="2014" name="Nat. Commun.">
        <title>Molecular traces of alternative social organization in a termite genome.</title>
        <authorList>
            <person name="Terrapon N."/>
            <person name="Li C."/>
            <person name="Robertson H.M."/>
            <person name="Ji L."/>
            <person name="Meng X."/>
            <person name="Booth W."/>
            <person name="Chen Z."/>
            <person name="Childers C.P."/>
            <person name="Glastad K.M."/>
            <person name="Gokhale K."/>
            <person name="Gowin J."/>
            <person name="Gronenberg W."/>
            <person name="Hermansen R.A."/>
            <person name="Hu H."/>
            <person name="Hunt B.G."/>
            <person name="Huylmans A.K."/>
            <person name="Khalil S.M."/>
            <person name="Mitchell R.D."/>
            <person name="Munoz-Torres M.C."/>
            <person name="Mustard J.A."/>
            <person name="Pan H."/>
            <person name="Reese J.T."/>
            <person name="Scharf M.E."/>
            <person name="Sun F."/>
            <person name="Vogel H."/>
            <person name="Xiao J."/>
            <person name="Yang W."/>
            <person name="Yang Z."/>
            <person name="Yang Z."/>
            <person name="Zhou J."/>
            <person name="Zhu J."/>
            <person name="Brent C.S."/>
            <person name="Elsik C.G."/>
            <person name="Goodisman M.A."/>
            <person name="Liberles D.A."/>
            <person name="Roe R.M."/>
            <person name="Vargo E.L."/>
            <person name="Vilcinskas A."/>
            <person name="Wang J."/>
            <person name="Bornberg-Bauer E."/>
            <person name="Korb J."/>
            <person name="Zhang G."/>
            <person name="Liebig J."/>
        </authorList>
    </citation>
    <scope>NUCLEOTIDE SEQUENCE [LARGE SCALE GENOMIC DNA]</scope>
    <source>
        <tissue evidence="4">Whole organism</tissue>
    </source>
</reference>
<dbReference type="PANTHER" id="PTHR21228:SF72">
    <property type="entry name" value="LD32258P"/>
    <property type="match status" value="1"/>
</dbReference>
<dbReference type="GO" id="GO:0035770">
    <property type="term" value="C:ribonucleoprotein granule"/>
    <property type="evidence" value="ECO:0007669"/>
    <property type="project" value="TreeGrafter"/>
</dbReference>
<dbReference type="InterPro" id="IPR010622">
    <property type="entry name" value="FAST_Leu-rich"/>
</dbReference>
<gene>
    <name evidence="4" type="ORF">L798_00766</name>
</gene>
<dbReference type="PROSITE" id="PS51286">
    <property type="entry name" value="RAP"/>
    <property type="match status" value="1"/>
</dbReference>